<evidence type="ECO:0000313" key="1">
    <source>
        <dbReference type="EMBL" id="KOF12957.1"/>
    </source>
</evidence>
<name>A0A0L8BE81_ENSAD</name>
<evidence type="ECO:0000313" key="2">
    <source>
        <dbReference type="Proteomes" id="UP000037425"/>
    </source>
</evidence>
<organism evidence="1 2">
    <name type="scientific">Ensifer adhaerens</name>
    <name type="common">Sinorhizobium morelense</name>
    <dbReference type="NCBI Taxonomy" id="106592"/>
    <lineage>
        <taxon>Bacteria</taxon>
        <taxon>Pseudomonadati</taxon>
        <taxon>Pseudomonadota</taxon>
        <taxon>Alphaproteobacteria</taxon>
        <taxon>Hyphomicrobiales</taxon>
        <taxon>Rhizobiaceae</taxon>
        <taxon>Sinorhizobium/Ensifer group</taxon>
        <taxon>Ensifer</taxon>
    </lineage>
</organism>
<dbReference type="Proteomes" id="UP000037425">
    <property type="component" value="Unassembled WGS sequence"/>
</dbReference>
<dbReference type="AlphaFoldDB" id="A0A0L8BE81"/>
<gene>
    <name evidence="1" type="ORF">AC244_32475</name>
</gene>
<accession>A0A0L8BE81</accession>
<dbReference type="EMBL" id="LGAP01000044">
    <property type="protein sequence ID" value="KOF12957.1"/>
    <property type="molecule type" value="Genomic_DNA"/>
</dbReference>
<reference evidence="2" key="1">
    <citation type="submission" date="2015-07" db="EMBL/GenBank/DDBJ databases">
        <title>Whole genome sequence of an Ensifer adhaerens strain isolated from a cave pool in the Wind Cave National Park.</title>
        <authorList>
            <person name="Eng W.W.H."/>
            <person name="Gan H.M."/>
            <person name="Barton H.A."/>
            <person name="Savka M.A."/>
        </authorList>
    </citation>
    <scope>NUCLEOTIDE SEQUENCE [LARGE SCALE GENOMIC DNA]</scope>
    <source>
        <strain evidence="2">SD006</strain>
    </source>
</reference>
<sequence length="112" mass="13596">MVDYYIHFQVCQLSHFRQVITYRKRVAGADIHYRQTWEPRRQLQQTDIGSNHIINVQKVSLRLKIPHVKLRLAQTQFRLNNLRSKTWQHKSAILTRTRMIERPSNNKPIFWC</sequence>
<comment type="caution">
    <text evidence="1">The sequence shown here is derived from an EMBL/GenBank/DDBJ whole genome shotgun (WGS) entry which is preliminary data.</text>
</comment>
<protein>
    <submittedName>
        <fullName evidence="1">Uncharacterized protein</fullName>
    </submittedName>
</protein>
<proteinExistence type="predicted"/>